<dbReference type="EMBL" id="CP018191">
    <property type="protein sequence ID" value="APH55157.1"/>
    <property type="molecule type" value="Genomic_DNA"/>
</dbReference>
<accession>A0AAC9P931</accession>
<sequence length="287" mass="30220">MTESSQSQNSASALTPASLSLTPADAATLEEAVRALHDSRGLLVRGADLVAGLIGQAATFGINRLSLTRRYAEKIHGLAEAALRRAFDVAILGIDHGSHLSSAGGARFIAATSGALGGLAGMAGFLPDATATTLLIMRNIATIAREEGEDLSQPEAREACLQVFAFGGPALGRLGALSEEADTGYWSARLFLQGRPLVMLFSEVASRYGVRIGEKFAMQAIPLIGAAGGALVNTVFLDHYRRLAKVHFTIRRLERQYGTVAVQSLARTISDRIRYGNALPEDASAAA</sequence>
<proteinExistence type="predicted"/>
<dbReference type="PANTHER" id="PTHR41260">
    <property type="entry name" value="PROTEIN ECSC"/>
    <property type="match status" value="1"/>
</dbReference>
<reference evidence="2" key="1">
    <citation type="submission" date="2016-11" db="EMBL/GenBank/DDBJ databases">
        <title>Comparative genomic and phenotypic analysis of Granulibacter bethesdensis clinical isolates from patients with chronic granulomatous disease.</title>
        <authorList>
            <person name="Zarember K.A."/>
            <person name="Porcella S.F."/>
            <person name="Chu J."/>
            <person name="Ding L."/>
            <person name="Dahlstrom E."/>
            <person name="Barbian K."/>
            <person name="Martens C."/>
            <person name="Sykora L."/>
            <person name="Kramer S."/>
            <person name="Pettinato A.M."/>
            <person name="Hong H."/>
            <person name="Wald G."/>
            <person name="Berg L.J."/>
            <person name="Rogge L.S."/>
            <person name="Greenberg D.E."/>
            <person name="Falcone E.L."/>
            <person name="Neves J.F."/>
            <person name="Simoes M.J."/>
            <person name="Casal M."/>
            <person name="Rodriguez-Lopez F.C."/>
            <person name="Zelazny A."/>
            <person name="Gallin J.I."/>
            <person name="Holland S.M."/>
        </authorList>
    </citation>
    <scope>NUCLEOTIDE SEQUENCE [LARGE SCALE GENOMIC DNA]</scope>
    <source>
        <strain evidence="2">NIH9.1</strain>
    </source>
</reference>
<organism evidence="1 2">
    <name type="scientific">Granulibacter bethesdensis</name>
    <dbReference type="NCBI Taxonomy" id="364410"/>
    <lineage>
        <taxon>Bacteria</taxon>
        <taxon>Pseudomonadati</taxon>
        <taxon>Pseudomonadota</taxon>
        <taxon>Alphaproteobacteria</taxon>
        <taxon>Acetobacterales</taxon>
        <taxon>Acetobacteraceae</taxon>
        <taxon>Granulibacter</taxon>
    </lineage>
</organism>
<dbReference type="InterPro" id="IPR024787">
    <property type="entry name" value="EcsC"/>
</dbReference>
<dbReference type="AlphaFoldDB" id="A0AAC9P931"/>
<name>A0AAC9P931_9PROT</name>
<dbReference type="PANTHER" id="PTHR41260:SF1">
    <property type="entry name" value="PROTEIN ECSC"/>
    <property type="match status" value="1"/>
</dbReference>
<dbReference type="Proteomes" id="UP000182373">
    <property type="component" value="Chromosome"/>
</dbReference>
<evidence type="ECO:0000313" key="1">
    <source>
        <dbReference type="EMBL" id="APH55157.1"/>
    </source>
</evidence>
<gene>
    <name evidence="1" type="ORF">GbCGDNIH9_1845</name>
</gene>
<evidence type="ECO:0000313" key="2">
    <source>
        <dbReference type="Proteomes" id="UP000182373"/>
    </source>
</evidence>
<dbReference type="RefSeq" id="WP_072573005.1">
    <property type="nucleotide sequence ID" value="NZ_CP018191.1"/>
</dbReference>
<protein>
    <submittedName>
        <fullName evidence="1">Protein ecsC</fullName>
    </submittedName>
</protein>
<dbReference type="Pfam" id="PF12787">
    <property type="entry name" value="EcsC"/>
    <property type="match status" value="1"/>
</dbReference>